<name>A0A235B5L1_9BACL</name>
<keyword evidence="2" id="KW-1185">Reference proteome</keyword>
<proteinExistence type="predicted"/>
<comment type="caution">
    <text evidence="1">The sequence shown here is derived from an EMBL/GenBank/DDBJ whole genome shotgun (WGS) entry which is preliminary data.</text>
</comment>
<evidence type="ECO:0000313" key="1">
    <source>
        <dbReference type="EMBL" id="OYD07588.1"/>
    </source>
</evidence>
<reference evidence="1 2" key="1">
    <citation type="submission" date="2017-07" db="EMBL/GenBank/DDBJ databases">
        <title>The genome sequence of Paludifilum halophilum highlights mechanisms for microbial adaptation to high salt environemnts.</title>
        <authorList>
            <person name="Belbahri L."/>
        </authorList>
    </citation>
    <scope>NUCLEOTIDE SEQUENCE [LARGE SCALE GENOMIC DNA]</scope>
    <source>
        <strain evidence="1 2">DSM 102817</strain>
    </source>
</reference>
<dbReference type="AlphaFoldDB" id="A0A235B5L1"/>
<sequence>MLIKAIATEEIPKNRMIWLGGGTPGEEGYAKNIHIKRAKPGGVPDFVSTRRIAPGEEILVEINDDDIWKVEAADEVYAGTVVTTAEDGKVKFFQIGDDWDVGVSLNYALPGETVYVYRRKHGVNPSWVNKVDDAISG</sequence>
<evidence type="ECO:0000313" key="2">
    <source>
        <dbReference type="Proteomes" id="UP000215459"/>
    </source>
</evidence>
<dbReference type="EMBL" id="NOWF01000005">
    <property type="protein sequence ID" value="OYD07588.1"/>
    <property type="molecule type" value="Genomic_DNA"/>
</dbReference>
<organism evidence="1 2">
    <name type="scientific">Paludifilum halophilum</name>
    <dbReference type="NCBI Taxonomy" id="1642702"/>
    <lineage>
        <taxon>Bacteria</taxon>
        <taxon>Bacillati</taxon>
        <taxon>Bacillota</taxon>
        <taxon>Bacilli</taxon>
        <taxon>Bacillales</taxon>
        <taxon>Thermoactinomycetaceae</taxon>
        <taxon>Paludifilum</taxon>
    </lineage>
</organism>
<accession>A0A235B5L1</accession>
<gene>
    <name evidence="1" type="ORF">CHM34_08870</name>
</gene>
<dbReference type="Proteomes" id="UP000215459">
    <property type="component" value="Unassembled WGS sequence"/>
</dbReference>
<dbReference type="RefSeq" id="WP_094264259.1">
    <property type="nucleotide sequence ID" value="NZ_NOWF01000005.1"/>
</dbReference>
<protein>
    <submittedName>
        <fullName evidence="1">Uncharacterized protein</fullName>
    </submittedName>
</protein>